<proteinExistence type="predicted"/>
<name>A0A1S1L4U5_9MYCO</name>
<reference evidence="2 3" key="1">
    <citation type="submission" date="2016-10" db="EMBL/GenBank/DDBJ databases">
        <title>Evaluation of Human, Veterinary and Environmental Mycobacterium chelonae Isolates by Core Genome Phylogenomic Analysis, Targeted Gene Comparison, and Anti-microbial Susceptibility Patterns: A Tale of Mistaken Identities.</title>
        <authorList>
            <person name="Fogelson S.B."/>
            <person name="Camus A.C."/>
            <person name="Lorenz W."/>
            <person name="Vasireddy R."/>
            <person name="Vasireddy S."/>
            <person name="Smith T."/>
            <person name="Brown-Elliott B.A."/>
            <person name="Wallace R.J.Jr."/>
            <person name="Hasan N.A."/>
            <person name="Reischl U."/>
            <person name="Sanchez S."/>
        </authorList>
    </citation>
    <scope>NUCLEOTIDE SEQUENCE [LARGE SCALE GENOMIC DNA]</scope>
    <source>
        <strain evidence="2 3">1559</strain>
    </source>
</reference>
<dbReference type="RefSeq" id="WP_070938331.1">
    <property type="nucleotide sequence ID" value="NZ_MLIK01000019.1"/>
</dbReference>
<dbReference type="AlphaFoldDB" id="A0A1S1L4U5"/>
<dbReference type="GeneID" id="57168123"/>
<dbReference type="Proteomes" id="UP000179616">
    <property type="component" value="Unassembled WGS sequence"/>
</dbReference>
<accession>A0A1S1L4U5</accession>
<feature type="signal peptide" evidence="1">
    <location>
        <begin position="1"/>
        <end position="22"/>
    </location>
</feature>
<dbReference type="EMBL" id="MLIK01000019">
    <property type="protein sequence ID" value="OHU21874.1"/>
    <property type="molecule type" value="Genomic_DNA"/>
</dbReference>
<organism evidence="2 3">
    <name type="scientific">Mycobacteroides franklinii</name>
    <dbReference type="NCBI Taxonomy" id="948102"/>
    <lineage>
        <taxon>Bacteria</taxon>
        <taxon>Bacillati</taxon>
        <taxon>Actinomycetota</taxon>
        <taxon>Actinomycetes</taxon>
        <taxon>Mycobacteriales</taxon>
        <taxon>Mycobacteriaceae</taxon>
        <taxon>Mycobacteroides</taxon>
    </lineage>
</organism>
<evidence type="ECO:0000256" key="1">
    <source>
        <dbReference type="SAM" id="SignalP"/>
    </source>
</evidence>
<keyword evidence="1" id="KW-0732">Signal</keyword>
<gene>
    <name evidence="2" type="ORF">BKG76_15035</name>
</gene>
<evidence type="ECO:0000313" key="2">
    <source>
        <dbReference type="EMBL" id="OHU21874.1"/>
    </source>
</evidence>
<dbReference type="OrthoDB" id="5540942at2"/>
<sequence length="147" mass="15293">MRIGFLALLVWFGMLAAPVAAADPGAMPVDPSSAEGAAVLAPALADVTAQLGKPVRLDVRSLKAAEGWAFLWSAIQGPDGSPVDYSGTPFAEASANGVLSKKYVALLHQDDQGWTLVDRRVGPSDIAWAGWGAQYGAPAAIFDIPVY</sequence>
<evidence type="ECO:0000313" key="3">
    <source>
        <dbReference type="Proteomes" id="UP000179616"/>
    </source>
</evidence>
<dbReference type="STRING" id="948102.BKG76_15035"/>
<protein>
    <submittedName>
        <fullName evidence="2">Uncharacterized protein</fullName>
    </submittedName>
</protein>
<comment type="caution">
    <text evidence="2">The sequence shown here is derived from an EMBL/GenBank/DDBJ whole genome shotgun (WGS) entry which is preliminary data.</text>
</comment>
<feature type="chain" id="PRO_5010352559" evidence="1">
    <location>
        <begin position="23"/>
        <end position="147"/>
    </location>
</feature>